<dbReference type="AlphaFoldDB" id="A0ABD0PC50"/>
<organism evidence="5 6">
    <name type="scientific">Cirrhinus mrigala</name>
    <name type="common">Mrigala</name>
    <dbReference type="NCBI Taxonomy" id="683832"/>
    <lineage>
        <taxon>Eukaryota</taxon>
        <taxon>Metazoa</taxon>
        <taxon>Chordata</taxon>
        <taxon>Craniata</taxon>
        <taxon>Vertebrata</taxon>
        <taxon>Euteleostomi</taxon>
        <taxon>Actinopterygii</taxon>
        <taxon>Neopterygii</taxon>
        <taxon>Teleostei</taxon>
        <taxon>Ostariophysi</taxon>
        <taxon>Cypriniformes</taxon>
        <taxon>Cyprinidae</taxon>
        <taxon>Labeoninae</taxon>
        <taxon>Labeonini</taxon>
        <taxon>Cirrhinus</taxon>
    </lineage>
</organism>
<evidence type="ECO:0000313" key="5">
    <source>
        <dbReference type="EMBL" id="KAL0171664.1"/>
    </source>
</evidence>
<keyword evidence="3" id="KW-0963">Cytoplasm</keyword>
<dbReference type="GO" id="GO:0005085">
    <property type="term" value="F:guanyl-nucleotide exchange factor activity"/>
    <property type="evidence" value="ECO:0007669"/>
    <property type="project" value="UniProtKB-UniRule"/>
</dbReference>
<keyword evidence="3" id="KW-0344">Guanine-nucleotide releasing factor</keyword>
<evidence type="ECO:0000256" key="3">
    <source>
        <dbReference type="RuleBase" id="RU369054"/>
    </source>
</evidence>
<feature type="non-terminal residue" evidence="5">
    <location>
        <position position="1"/>
    </location>
</feature>
<name>A0ABD0PC50_CIRMR</name>
<reference evidence="5 6" key="1">
    <citation type="submission" date="2024-05" db="EMBL/GenBank/DDBJ databases">
        <title>Genome sequencing and assembly of Indian major carp, Cirrhinus mrigala (Hamilton, 1822).</title>
        <authorList>
            <person name="Mohindra V."/>
            <person name="Chowdhury L.M."/>
            <person name="Lal K."/>
            <person name="Jena J.K."/>
        </authorList>
    </citation>
    <scope>NUCLEOTIDE SEQUENCE [LARGE SCALE GENOMIC DNA]</scope>
    <source>
        <strain evidence="5">CM1030</strain>
        <tissue evidence="5">Blood</tissue>
    </source>
</reference>
<accession>A0ABD0PC50</accession>
<sequence>QLKKNVDDLQAKLTHAKGEYKSALRNLEMISDEIHERRRSCSIGPRERGVGAEGDGVIGEDLSGFKMESDGIS</sequence>
<comment type="similarity">
    <text evidence="1 3">Belongs to the SH3BP5 family.</text>
</comment>
<keyword evidence="2 3" id="KW-0175">Coiled coil</keyword>
<dbReference type="InterPro" id="IPR007940">
    <property type="entry name" value="SH3BP5"/>
</dbReference>
<evidence type="ECO:0000256" key="1">
    <source>
        <dbReference type="ARBA" id="ARBA00007796"/>
    </source>
</evidence>
<dbReference type="Pfam" id="PF05276">
    <property type="entry name" value="SH3BP5"/>
    <property type="match status" value="1"/>
</dbReference>
<comment type="subcellular location">
    <subcellularLocation>
        <location evidence="3">Cytoplasm</location>
    </subcellularLocation>
    <text evidence="3">Colocalizes with RAB11A on cytoplasmic vesicle membranes.</text>
</comment>
<protein>
    <recommendedName>
        <fullName evidence="3">SH3 domain-binding protein 5</fullName>
        <shortName evidence="3">SH3BP-5</shortName>
    </recommendedName>
</protein>
<feature type="region of interest" description="Disordered" evidence="4">
    <location>
        <begin position="41"/>
        <end position="73"/>
    </location>
</feature>
<evidence type="ECO:0000256" key="2">
    <source>
        <dbReference type="ARBA" id="ARBA00023054"/>
    </source>
</evidence>
<comment type="caution">
    <text evidence="5">The sequence shown here is derived from an EMBL/GenBank/DDBJ whole genome shotgun (WGS) entry which is preliminary data.</text>
</comment>
<gene>
    <name evidence="5" type="ORF">M9458_031975</name>
</gene>
<proteinExistence type="inferred from homology"/>
<comment type="subunit">
    <text evidence="3">Interacts with GDP-bound and nucleotide-free forms of RAB11A.</text>
</comment>
<comment type="domain">
    <text evidence="3">The N-terminal half of the protein mediates interaction with RAB11A and functions as guanine nucleotide exchange factor. Four long alpha-helices (interrupted by a central kink) assemble into coiled coils, giving rise to a 'V' shape.</text>
</comment>
<dbReference type="GO" id="GO:0005737">
    <property type="term" value="C:cytoplasm"/>
    <property type="evidence" value="ECO:0007669"/>
    <property type="project" value="UniProtKB-SubCell"/>
</dbReference>
<evidence type="ECO:0000313" key="6">
    <source>
        <dbReference type="Proteomes" id="UP001529510"/>
    </source>
</evidence>
<evidence type="ECO:0000256" key="4">
    <source>
        <dbReference type="SAM" id="MobiDB-lite"/>
    </source>
</evidence>
<dbReference type="EMBL" id="JAMKFB020000016">
    <property type="protein sequence ID" value="KAL0171664.1"/>
    <property type="molecule type" value="Genomic_DNA"/>
</dbReference>
<dbReference type="GO" id="GO:0017124">
    <property type="term" value="F:SH3 domain binding"/>
    <property type="evidence" value="ECO:0007669"/>
    <property type="project" value="UniProtKB-UniRule"/>
</dbReference>
<comment type="function">
    <text evidence="3">Functions as guanine nucleotide exchange factor (GEF) for RAB11A.</text>
</comment>
<dbReference type="PANTHER" id="PTHR19423:SF11">
    <property type="entry name" value="SH3 DOMAIN-BINDING PROTEIN 5"/>
    <property type="match status" value="1"/>
</dbReference>
<keyword evidence="6" id="KW-1185">Reference proteome</keyword>
<dbReference type="Proteomes" id="UP001529510">
    <property type="component" value="Unassembled WGS sequence"/>
</dbReference>
<dbReference type="GO" id="GO:0035556">
    <property type="term" value="P:intracellular signal transduction"/>
    <property type="evidence" value="ECO:0007669"/>
    <property type="project" value="UniProtKB-UniRule"/>
</dbReference>
<dbReference type="PANTHER" id="PTHR19423">
    <property type="entry name" value="SH3 DOMAIN-BINDING PROTEIN 5"/>
    <property type="match status" value="1"/>
</dbReference>
<feature type="non-terminal residue" evidence="5">
    <location>
        <position position="73"/>
    </location>
</feature>